<dbReference type="EMBL" id="JAVRBK010000004">
    <property type="protein sequence ID" value="KAK5644484.1"/>
    <property type="molecule type" value="Genomic_DNA"/>
</dbReference>
<dbReference type="Proteomes" id="UP001329430">
    <property type="component" value="Chromosome 4"/>
</dbReference>
<gene>
    <name evidence="1" type="ORF">RI129_005784</name>
</gene>
<keyword evidence="2" id="KW-1185">Reference proteome</keyword>
<name>A0AAN7VE12_9COLE</name>
<accession>A0AAN7VE12</accession>
<comment type="caution">
    <text evidence="1">The sequence shown here is derived from an EMBL/GenBank/DDBJ whole genome shotgun (WGS) entry which is preliminary data.</text>
</comment>
<evidence type="ECO:0000313" key="2">
    <source>
        <dbReference type="Proteomes" id="UP001329430"/>
    </source>
</evidence>
<sequence length="136" mass="15383">MLDPPCTVVPFEPKYVKPLQMPSPPLQKCESEAEGLRNRTLNFYNNYNIDYHLTGDEFKCKKIPKRNMPHYTATVGGRFPNSPHTGEECIDEGCPTGFKPCKMKLCPPIGCHPLGTWYASIQPCSPKAKRRGKNKQ</sequence>
<organism evidence="1 2">
    <name type="scientific">Pyrocoelia pectoralis</name>
    <dbReference type="NCBI Taxonomy" id="417401"/>
    <lineage>
        <taxon>Eukaryota</taxon>
        <taxon>Metazoa</taxon>
        <taxon>Ecdysozoa</taxon>
        <taxon>Arthropoda</taxon>
        <taxon>Hexapoda</taxon>
        <taxon>Insecta</taxon>
        <taxon>Pterygota</taxon>
        <taxon>Neoptera</taxon>
        <taxon>Endopterygota</taxon>
        <taxon>Coleoptera</taxon>
        <taxon>Polyphaga</taxon>
        <taxon>Elateriformia</taxon>
        <taxon>Elateroidea</taxon>
        <taxon>Lampyridae</taxon>
        <taxon>Lampyrinae</taxon>
        <taxon>Pyrocoelia</taxon>
    </lineage>
</organism>
<proteinExistence type="predicted"/>
<reference evidence="1 2" key="1">
    <citation type="journal article" date="2024" name="Insects">
        <title>An Improved Chromosome-Level Genome Assembly of the Firefly Pyrocoelia pectoralis.</title>
        <authorList>
            <person name="Fu X."/>
            <person name="Meyer-Rochow V.B."/>
            <person name="Ballantyne L."/>
            <person name="Zhu X."/>
        </authorList>
    </citation>
    <scope>NUCLEOTIDE SEQUENCE [LARGE SCALE GENOMIC DNA]</scope>
    <source>
        <strain evidence="1">XCY_ONT2</strain>
    </source>
</reference>
<evidence type="ECO:0000313" key="1">
    <source>
        <dbReference type="EMBL" id="KAK5644484.1"/>
    </source>
</evidence>
<protein>
    <submittedName>
        <fullName evidence="1">Uncharacterized protein</fullName>
    </submittedName>
</protein>
<dbReference type="AlphaFoldDB" id="A0AAN7VE12"/>